<dbReference type="InterPro" id="IPR011990">
    <property type="entry name" value="TPR-like_helical_dom_sf"/>
</dbReference>
<sequence length="784" mass="86339">MTTDIWAWVHETHRELIEAGHPRLADAVAEISGHAVNGRPDEVDAIYPEAVATARALDLPWVEVFLRHWRLQSLVNERQQGEKALPEATALLEFAHREETKDCPQSVCVVQDFCIAHARIDGPGYVNERIAILDETLARIEPARNCFDCLTREYSYALNDDGRTEEALAYIEEAEGKHRAAGGEPSLYMHLHRARLLGQLDRAQEGLDLLERSEAARRKGPYALDEDDERELALTRALLHATLGDTDNAIAQLPDIAEPIAHADLRLRWAATVEKLIGLGVVDNVPRLGTAVANWASYLDAVGSHRACLNMLLIAGRLANRRGAGTVARAIGDFAARKVDDLRRKDTPTMRDFVAMRRDAEALPTPELPVPVEHLPGYLEALGVAGEDGSYQPADPEQNLDLLAVAHETAPEDQRVLGLLAQYLSVLGMPWKAAALLWEGVEADPANESRNRLLCDVLLRAKDGAGIKRLAALVAPADPAQAHWFRASWAADQGEWEDVARECAAIVALDDAVVNTRRMWAHAARELGDFETAQRVWSDLLDRTSDAPDAEDHVRAHPSDRWSLIIAATINGDWVAVRAQCAVIGIELDTPEGVIDERWHPIELRYDRPDGRLTVLAIRTGPATARVESVTRPGAPLNHGDLVVIDPAALEAPPEDEEDREGWYPPIAAVRLLRPGGYRTYFVDGVHPGEEALETFIDALRTEDYGVWVYTDEDYQLFPPGADATVTGVYIGVAVPPTAGAEAAHELLKGLTAGWDHPMSWHPLAVDADRDVEHHAKVAEDYDL</sequence>
<dbReference type="EMBL" id="JACHGT010000001">
    <property type="protein sequence ID" value="MBB6032456.1"/>
    <property type="molecule type" value="Genomic_DNA"/>
</dbReference>
<dbReference type="SUPFAM" id="SSF48452">
    <property type="entry name" value="TPR-like"/>
    <property type="match status" value="1"/>
</dbReference>
<dbReference type="AlphaFoldDB" id="A0A841F8A6"/>
<comment type="caution">
    <text evidence="1">The sequence shown here is derived from an EMBL/GenBank/DDBJ whole genome shotgun (WGS) entry which is preliminary data.</text>
</comment>
<evidence type="ECO:0000313" key="1">
    <source>
        <dbReference type="EMBL" id="MBB6032456.1"/>
    </source>
</evidence>
<reference evidence="1 2" key="1">
    <citation type="submission" date="2020-08" db="EMBL/GenBank/DDBJ databases">
        <title>Genomic Encyclopedia of Type Strains, Phase IV (KMG-IV): sequencing the most valuable type-strain genomes for metagenomic binning, comparative biology and taxonomic classification.</title>
        <authorList>
            <person name="Goeker M."/>
        </authorList>
    </citation>
    <scope>NUCLEOTIDE SEQUENCE [LARGE SCALE GENOMIC DNA]</scope>
    <source>
        <strain evidence="1 2">YIM 65646</strain>
    </source>
</reference>
<gene>
    <name evidence="1" type="ORF">HNR73_000298</name>
</gene>
<dbReference type="Proteomes" id="UP000548476">
    <property type="component" value="Unassembled WGS sequence"/>
</dbReference>
<name>A0A841F8A6_9ACTN</name>
<keyword evidence="2" id="KW-1185">Reference proteome</keyword>
<accession>A0A841F8A6</accession>
<protein>
    <submittedName>
        <fullName evidence="1">Tetratricopeptide (TPR) repeat protein</fullName>
    </submittedName>
</protein>
<proteinExistence type="predicted"/>
<dbReference type="Gene3D" id="1.25.40.10">
    <property type="entry name" value="Tetratricopeptide repeat domain"/>
    <property type="match status" value="1"/>
</dbReference>
<organism evidence="1 2">
    <name type="scientific">Phytomonospora endophytica</name>
    <dbReference type="NCBI Taxonomy" id="714109"/>
    <lineage>
        <taxon>Bacteria</taxon>
        <taxon>Bacillati</taxon>
        <taxon>Actinomycetota</taxon>
        <taxon>Actinomycetes</taxon>
        <taxon>Micromonosporales</taxon>
        <taxon>Micromonosporaceae</taxon>
        <taxon>Phytomonospora</taxon>
    </lineage>
</organism>
<evidence type="ECO:0000313" key="2">
    <source>
        <dbReference type="Proteomes" id="UP000548476"/>
    </source>
</evidence>
<dbReference type="RefSeq" id="WP_184785355.1">
    <property type="nucleotide sequence ID" value="NZ_BONT01000042.1"/>
</dbReference>